<reference evidence="2" key="2">
    <citation type="submission" date="2020-09" db="EMBL/GenBank/DDBJ databases">
        <authorList>
            <person name="Sun Q."/>
            <person name="Ohkuma M."/>
        </authorList>
    </citation>
    <scope>NUCLEOTIDE SEQUENCE</scope>
    <source>
        <strain evidence="2">JCM 13064</strain>
    </source>
</reference>
<accession>A0A917QXJ6</accession>
<dbReference type="PANTHER" id="PTHR43236:SF2">
    <property type="entry name" value="BLL0069 PROTEIN"/>
    <property type="match status" value="1"/>
</dbReference>
<gene>
    <name evidence="2" type="ORF">GCM10007964_15620</name>
</gene>
<sequence>MTITWERFAGSTDGFAVRLAFITDPDDGAAASAEESASWGALQIWVNGQNLSAHMSQGEQLQSTHWYLLSVLEWLADQWNPLFHEEKLPNRNVNEPAATALIITRNAPVLADETDILAWEEEWHEWHGRHALRAARDGGLFPNIAIRRFRDFIEISWDDEPSAGSPHGFQHGASRGVAYLHPEQVAEPLYEILRSAAGHLLGGHPGSTRLQRLRTRVDSLRLRTQHTARLDWLAGLRIQPSVGVRLSLDLLEDDGHSRWDEIVASLEATGDPEAVHEVLATEESTLVISDPCHAALLFSSLAPTITSEDVRTLASVLVKQYSTDVAAMSLEKLSRHTFPDPHLPDWEQGYELAERVHEEIGIDLSGGWVDIERLLRRLGVAIISRKLQDQNIRACSIVGPRHQPTVVHNESSLAFSNYRAKRFNLAHELCHLLFDRSRGRKLAIASGPWAPRSIERRANAFAAMFLMPSALVQQAIADQPDPVDRPEAIAAVAAQLQVSRHAAIEHLYNLTLMSDATRDELLAQAQSSDNAR</sequence>
<evidence type="ECO:0000313" key="2">
    <source>
        <dbReference type="EMBL" id="GGK73709.1"/>
    </source>
</evidence>
<dbReference type="Proteomes" id="UP000645217">
    <property type="component" value="Unassembled WGS sequence"/>
</dbReference>
<evidence type="ECO:0000259" key="1">
    <source>
        <dbReference type="Pfam" id="PF06114"/>
    </source>
</evidence>
<dbReference type="PANTHER" id="PTHR43236">
    <property type="entry name" value="ANTITOXIN HIGA1"/>
    <property type="match status" value="1"/>
</dbReference>
<name>A0A917QXJ6_9ACTN</name>
<organism evidence="2 3">
    <name type="scientific">Sphaerisporangium melleum</name>
    <dbReference type="NCBI Taxonomy" id="321316"/>
    <lineage>
        <taxon>Bacteria</taxon>
        <taxon>Bacillati</taxon>
        <taxon>Actinomycetota</taxon>
        <taxon>Actinomycetes</taxon>
        <taxon>Streptosporangiales</taxon>
        <taxon>Streptosporangiaceae</taxon>
        <taxon>Sphaerisporangium</taxon>
    </lineage>
</organism>
<keyword evidence="3" id="KW-1185">Reference proteome</keyword>
<dbReference type="RefSeq" id="WP_189162272.1">
    <property type="nucleotide sequence ID" value="NZ_BMNT01000007.1"/>
</dbReference>
<dbReference type="AlphaFoldDB" id="A0A917QXJ6"/>
<dbReference type="Gene3D" id="1.10.10.2910">
    <property type="match status" value="1"/>
</dbReference>
<dbReference type="EMBL" id="BMNT01000007">
    <property type="protein sequence ID" value="GGK73709.1"/>
    <property type="molecule type" value="Genomic_DNA"/>
</dbReference>
<dbReference type="InterPro" id="IPR052345">
    <property type="entry name" value="Rad_response_metalloprotease"/>
</dbReference>
<proteinExistence type="predicted"/>
<reference evidence="2" key="1">
    <citation type="journal article" date="2014" name="Int. J. Syst. Evol. Microbiol.">
        <title>Complete genome sequence of Corynebacterium casei LMG S-19264T (=DSM 44701T), isolated from a smear-ripened cheese.</title>
        <authorList>
            <consortium name="US DOE Joint Genome Institute (JGI-PGF)"/>
            <person name="Walter F."/>
            <person name="Albersmeier A."/>
            <person name="Kalinowski J."/>
            <person name="Ruckert C."/>
        </authorList>
    </citation>
    <scope>NUCLEOTIDE SEQUENCE</scope>
    <source>
        <strain evidence="2">JCM 13064</strain>
    </source>
</reference>
<protein>
    <recommendedName>
        <fullName evidence="1">IrrE N-terminal-like domain-containing protein</fullName>
    </recommendedName>
</protein>
<comment type="caution">
    <text evidence="2">The sequence shown here is derived from an EMBL/GenBank/DDBJ whole genome shotgun (WGS) entry which is preliminary data.</text>
</comment>
<dbReference type="Pfam" id="PF06114">
    <property type="entry name" value="Peptidase_M78"/>
    <property type="match status" value="1"/>
</dbReference>
<feature type="domain" description="IrrE N-terminal-like" evidence="1">
    <location>
        <begin position="377"/>
        <end position="505"/>
    </location>
</feature>
<dbReference type="InterPro" id="IPR010359">
    <property type="entry name" value="IrrE_HExxH"/>
</dbReference>
<evidence type="ECO:0000313" key="3">
    <source>
        <dbReference type="Proteomes" id="UP000645217"/>
    </source>
</evidence>